<evidence type="ECO:0008006" key="7">
    <source>
        <dbReference type="Google" id="ProtNLM"/>
    </source>
</evidence>
<dbReference type="PROSITE" id="PS50082">
    <property type="entry name" value="WD_REPEATS_2"/>
    <property type="match status" value="1"/>
</dbReference>
<dbReference type="Gene3D" id="2.130.10.10">
    <property type="entry name" value="YVTN repeat-like/Quinoprotein amine dehydrogenase"/>
    <property type="match status" value="1"/>
</dbReference>
<keyword evidence="5" id="KW-1185">Reference proteome</keyword>
<reference evidence="4 6" key="1">
    <citation type="submission" date="2020-01" db="EMBL/GenBank/DDBJ databases">
        <authorList>
            <consortium name="DOE Joint Genome Institute"/>
            <person name="Haridas S."/>
            <person name="Albert R."/>
            <person name="Binder M."/>
            <person name="Bloem J."/>
            <person name="Labutti K."/>
            <person name="Salamov A."/>
            <person name="Andreopoulos B."/>
            <person name="Baker S.E."/>
            <person name="Barry K."/>
            <person name="Bills G."/>
            <person name="Bluhm B.H."/>
            <person name="Cannon C."/>
            <person name="Castanera R."/>
            <person name="Culley D.E."/>
            <person name="Daum C."/>
            <person name="Ezra D."/>
            <person name="Gonzalez J.B."/>
            <person name="Henrissat B."/>
            <person name="Kuo A."/>
            <person name="Liang C."/>
            <person name="Lipzen A."/>
            <person name="Lutzoni F."/>
            <person name="Magnuson J."/>
            <person name="Mondo S."/>
            <person name="Nolan M."/>
            <person name="Ohm R."/>
            <person name="Pangilinan J."/>
            <person name="Park H.-J."/>
            <person name="Ramirez L."/>
            <person name="Alfaro M."/>
            <person name="Sun H."/>
            <person name="Tritt A."/>
            <person name="Yoshinaga Y."/>
            <person name="Zwiers L.-H."/>
            <person name="Turgeon B.G."/>
            <person name="Goodwin S.B."/>
            <person name="Spatafora J.W."/>
            <person name="Crous P.W."/>
            <person name="Grigoriev I.V."/>
        </authorList>
    </citation>
    <scope>NUCLEOTIDE SEQUENCE</scope>
    <source>
        <strain evidence="4 6">CBS 781.70</strain>
    </source>
</reference>
<dbReference type="EMBL" id="ML975173">
    <property type="protein sequence ID" value="KAF1809439.1"/>
    <property type="molecule type" value="Genomic_DNA"/>
</dbReference>
<proteinExistence type="predicted"/>
<dbReference type="AlphaFoldDB" id="A0A6G1FUW0"/>
<sequence length="273" mass="30832">MYVNCLRVMSDHLQRDICNLRRPGADISELNRSEVDRHIQPHVQYACRFWVYHCRRSDVDSDGYCSIEKFLRIHFLHWLEALALLGCASDAVVMVHMLDSGFLNKREGRLQKPKRLRGKLSSIFSFSVTPGIERVRFILTFRPVLEVAPLQIYSAGLIFSPNTSIIKKNFSDNIPDWVSCVTGVSENWSPHLQTLKGHSEFVTAVAFSPDGKSLASASDDQTVKLWDAGSGKPLQTLKGPFGPRHGRSLLASSFPPKFSAIHPRRRAMGPSRW</sequence>
<reference evidence="6" key="2">
    <citation type="submission" date="2020-04" db="EMBL/GenBank/DDBJ databases">
        <authorList>
            <consortium name="NCBI Genome Project"/>
        </authorList>
    </citation>
    <scope>NUCLEOTIDE SEQUENCE</scope>
    <source>
        <strain evidence="6">CBS 781.70</strain>
    </source>
</reference>
<evidence type="ECO:0000256" key="2">
    <source>
        <dbReference type="ARBA" id="ARBA00022737"/>
    </source>
</evidence>
<name>A0A6G1FUW0_9PEZI</name>
<dbReference type="PANTHER" id="PTHR19848:SF8">
    <property type="entry name" value="F-BOX AND WD REPEAT DOMAIN CONTAINING 7"/>
    <property type="match status" value="1"/>
</dbReference>
<dbReference type="InterPro" id="IPR036322">
    <property type="entry name" value="WD40_repeat_dom_sf"/>
</dbReference>
<dbReference type="InterPro" id="IPR001680">
    <property type="entry name" value="WD40_rpt"/>
</dbReference>
<dbReference type="PANTHER" id="PTHR19848">
    <property type="entry name" value="WD40 REPEAT PROTEIN"/>
    <property type="match status" value="1"/>
</dbReference>
<protein>
    <recommendedName>
        <fullName evidence="7">WD40 repeat-like protein</fullName>
    </recommendedName>
</protein>
<feature type="repeat" description="WD" evidence="3">
    <location>
        <begin position="195"/>
        <end position="236"/>
    </location>
</feature>
<evidence type="ECO:0000256" key="1">
    <source>
        <dbReference type="ARBA" id="ARBA00022574"/>
    </source>
</evidence>
<dbReference type="OrthoDB" id="538223at2759"/>
<evidence type="ECO:0000313" key="6">
    <source>
        <dbReference type="RefSeq" id="XP_033531070.1"/>
    </source>
</evidence>
<reference evidence="6" key="3">
    <citation type="submission" date="2025-04" db="UniProtKB">
        <authorList>
            <consortium name="RefSeq"/>
        </authorList>
    </citation>
    <scope>IDENTIFICATION</scope>
    <source>
        <strain evidence="6">CBS 781.70</strain>
    </source>
</reference>
<dbReference type="SUPFAM" id="SSF50978">
    <property type="entry name" value="WD40 repeat-like"/>
    <property type="match status" value="1"/>
</dbReference>
<keyword evidence="2" id="KW-0677">Repeat</keyword>
<gene>
    <name evidence="4 6" type="ORF">P152DRAFT_165800</name>
</gene>
<dbReference type="Proteomes" id="UP000504638">
    <property type="component" value="Unplaced"/>
</dbReference>
<dbReference type="PROSITE" id="PS50294">
    <property type="entry name" value="WD_REPEATS_REGION"/>
    <property type="match status" value="1"/>
</dbReference>
<dbReference type="InterPro" id="IPR015943">
    <property type="entry name" value="WD40/YVTN_repeat-like_dom_sf"/>
</dbReference>
<evidence type="ECO:0000313" key="5">
    <source>
        <dbReference type="Proteomes" id="UP000504638"/>
    </source>
</evidence>
<dbReference type="GeneID" id="54414612"/>
<organism evidence="4">
    <name type="scientific">Eremomyces bilateralis CBS 781.70</name>
    <dbReference type="NCBI Taxonomy" id="1392243"/>
    <lineage>
        <taxon>Eukaryota</taxon>
        <taxon>Fungi</taxon>
        <taxon>Dikarya</taxon>
        <taxon>Ascomycota</taxon>
        <taxon>Pezizomycotina</taxon>
        <taxon>Dothideomycetes</taxon>
        <taxon>Dothideomycetes incertae sedis</taxon>
        <taxon>Eremomycetales</taxon>
        <taxon>Eremomycetaceae</taxon>
        <taxon>Eremomyces</taxon>
    </lineage>
</organism>
<dbReference type="RefSeq" id="XP_033531070.1">
    <property type="nucleotide sequence ID" value="XM_033674042.1"/>
</dbReference>
<keyword evidence="1 3" id="KW-0853">WD repeat</keyword>
<dbReference type="SMART" id="SM00320">
    <property type="entry name" value="WD40"/>
    <property type="match status" value="1"/>
</dbReference>
<accession>A0A6G1FUW0</accession>
<evidence type="ECO:0000313" key="4">
    <source>
        <dbReference type="EMBL" id="KAF1809439.1"/>
    </source>
</evidence>
<evidence type="ECO:0000256" key="3">
    <source>
        <dbReference type="PROSITE-ProRule" id="PRU00221"/>
    </source>
</evidence>
<dbReference type="Pfam" id="PF00400">
    <property type="entry name" value="WD40"/>
    <property type="match status" value="1"/>
</dbReference>